<organism evidence="2 3">
    <name type="scientific">Perkinsus olseni</name>
    <name type="common">Perkinsus atlanticus</name>
    <dbReference type="NCBI Taxonomy" id="32597"/>
    <lineage>
        <taxon>Eukaryota</taxon>
        <taxon>Sar</taxon>
        <taxon>Alveolata</taxon>
        <taxon>Perkinsozoa</taxon>
        <taxon>Perkinsea</taxon>
        <taxon>Perkinsida</taxon>
        <taxon>Perkinsidae</taxon>
        <taxon>Perkinsus</taxon>
    </lineage>
</organism>
<feature type="region of interest" description="Disordered" evidence="1">
    <location>
        <begin position="72"/>
        <end position="103"/>
    </location>
</feature>
<protein>
    <submittedName>
        <fullName evidence="2">Uncharacterized protein</fullName>
    </submittedName>
</protein>
<evidence type="ECO:0000313" key="3">
    <source>
        <dbReference type="Proteomes" id="UP000574390"/>
    </source>
</evidence>
<evidence type="ECO:0000256" key="1">
    <source>
        <dbReference type="SAM" id="MobiDB-lite"/>
    </source>
</evidence>
<proteinExistence type="predicted"/>
<accession>A0A7J6QVP5</accession>
<evidence type="ECO:0000313" key="2">
    <source>
        <dbReference type="EMBL" id="KAF4712428.1"/>
    </source>
</evidence>
<reference evidence="2 3" key="1">
    <citation type="submission" date="2020-04" db="EMBL/GenBank/DDBJ databases">
        <title>Perkinsus olseni comparative genomics.</title>
        <authorList>
            <person name="Bogema D.R."/>
        </authorList>
    </citation>
    <scope>NUCLEOTIDE SEQUENCE [LARGE SCALE GENOMIC DNA]</scope>
    <source>
        <strain evidence="2">ATCC PRA-205</strain>
    </source>
</reference>
<feature type="compositionally biased region" description="Polar residues" evidence="1">
    <location>
        <begin position="72"/>
        <end position="86"/>
    </location>
</feature>
<dbReference type="EMBL" id="JABANM010026774">
    <property type="protein sequence ID" value="KAF4712428.1"/>
    <property type="molecule type" value="Genomic_DNA"/>
</dbReference>
<name>A0A7J6QVP5_PEROL</name>
<comment type="caution">
    <text evidence="2">The sequence shown here is derived from an EMBL/GenBank/DDBJ whole genome shotgun (WGS) entry which is preliminary data.</text>
</comment>
<dbReference type="AlphaFoldDB" id="A0A7J6QVP5"/>
<sequence>MVAEGSARVDQTKKPKPVIITGFEEFDVVEEPVERRRESGRVLIGSTEDLFGGGVEDQAKDVKEEIDSCQRYPSNGGTGMPQSSLAVSVPPARPTVQPSDVADGHAGCCHFTSIEFMDSLKSGALSRSSAG</sequence>
<dbReference type="Proteomes" id="UP000574390">
    <property type="component" value="Unassembled WGS sequence"/>
</dbReference>
<gene>
    <name evidence="2" type="ORF">FOZ62_030880</name>
</gene>